<evidence type="ECO:0000256" key="1">
    <source>
        <dbReference type="ARBA" id="ARBA00004141"/>
    </source>
</evidence>
<sequence>MSRVDRGVCRWRRKGCLRQKRKCCPDEHGMHTRRRTVSNCSDLDEYLSERNDFHTRFISIAAINSIRPLKITEAGVYSILNHHNVGSQFLDLLFSFATRKNESEAGPGNLSIKNFPDGSYEIQYRFSYAEEIVGKSSSTWAIRQTGVYHRHVPNGSGNIWILLHPRPDSTVHTRLQDCALEWEGRSGSLDEWEMTHILILSSYFDDWRWYLKYLNGEVELMAAIAISYDFSVTGDHTKGTEIMQRLHALLMKISPITPRLRSTIGTVTALKTLYETLRRKTLYTERHSVKILDELKTYEAHAEGHLATVALLEKKIQETVGLLAVALNLRGQSTALSINRNIFSLTKDTVDDSATVRVVTVVTLIYLPASFVTSLLGMNLFTFQTSPGSGFKVSRQFWVFLLITIPLTFVTVGSWMFVARRRQKQKRVDRRRQASVGGESEDT</sequence>
<dbReference type="STRING" id="149040.A0A194XV06"/>
<proteinExistence type="predicted"/>
<protein>
    <recommendedName>
        <fullName evidence="6">CorA-like transporter domain-containing protein</fullName>
    </recommendedName>
</protein>
<keyword evidence="8" id="KW-1185">Reference proteome</keyword>
<dbReference type="InParanoid" id="A0A194XV06"/>
<keyword evidence="3 5" id="KW-1133">Transmembrane helix</keyword>
<name>A0A194XV06_MOLSC</name>
<comment type="subcellular location">
    <subcellularLocation>
        <location evidence="1">Membrane</location>
        <topology evidence="1">Multi-pass membrane protein</topology>
    </subcellularLocation>
</comment>
<keyword evidence="2 5" id="KW-0812">Transmembrane</keyword>
<dbReference type="EMBL" id="KQ947405">
    <property type="protein sequence ID" value="KUJ23542.1"/>
    <property type="molecule type" value="Genomic_DNA"/>
</dbReference>
<evidence type="ECO:0000313" key="7">
    <source>
        <dbReference type="EMBL" id="KUJ23542.1"/>
    </source>
</evidence>
<dbReference type="SUPFAM" id="SSF144083">
    <property type="entry name" value="Magnesium transport protein CorA, transmembrane region"/>
    <property type="match status" value="1"/>
</dbReference>
<dbReference type="OrthoDB" id="5396681at2759"/>
<evidence type="ECO:0000256" key="2">
    <source>
        <dbReference type="ARBA" id="ARBA00022692"/>
    </source>
</evidence>
<feature type="domain" description="CorA-like transporter" evidence="6">
    <location>
        <begin position="31"/>
        <end position="103"/>
    </location>
</feature>
<feature type="transmembrane region" description="Helical" evidence="5">
    <location>
        <begin position="397"/>
        <end position="418"/>
    </location>
</feature>
<evidence type="ECO:0000259" key="6">
    <source>
        <dbReference type="Pfam" id="PF26616"/>
    </source>
</evidence>
<feature type="domain" description="CorA-like transporter" evidence="6">
    <location>
        <begin position="120"/>
        <end position="219"/>
    </location>
</feature>
<feature type="transmembrane region" description="Helical" evidence="5">
    <location>
        <begin position="354"/>
        <end position="377"/>
    </location>
</feature>
<dbReference type="RefSeq" id="XP_018077897.1">
    <property type="nucleotide sequence ID" value="XM_018205657.1"/>
</dbReference>
<dbReference type="GO" id="GO:0016020">
    <property type="term" value="C:membrane"/>
    <property type="evidence" value="ECO:0007669"/>
    <property type="project" value="UniProtKB-SubCell"/>
</dbReference>
<evidence type="ECO:0000313" key="8">
    <source>
        <dbReference type="Proteomes" id="UP000070700"/>
    </source>
</evidence>
<dbReference type="GeneID" id="28815383"/>
<reference evidence="7 8" key="1">
    <citation type="submission" date="2015-10" db="EMBL/GenBank/DDBJ databases">
        <title>Full genome of DAOMC 229536 Phialocephala scopiformis, a fungal endophyte of spruce producing the potent anti-insectan compound rugulosin.</title>
        <authorList>
            <consortium name="DOE Joint Genome Institute"/>
            <person name="Walker A.K."/>
            <person name="Frasz S.L."/>
            <person name="Seifert K.A."/>
            <person name="Miller J.D."/>
            <person name="Mondo S.J."/>
            <person name="Labutti K."/>
            <person name="Lipzen A."/>
            <person name="Dockter R."/>
            <person name="Kennedy M."/>
            <person name="Grigoriev I.V."/>
            <person name="Spatafora J.W."/>
        </authorList>
    </citation>
    <scope>NUCLEOTIDE SEQUENCE [LARGE SCALE GENOMIC DNA]</scope>
    <source>
        <strain evidence="7 8">CBS 120377</strain>
    </source>
</reference>
<dbReference type="Gene3D" id="1.20.58.340">
    <property type="entry name" value="Magnesium transport protein CorA, transmembrane region"/>
    <property type="match status" value="1"/>
</dbReference>
<dbReference type="Pfam" id="PF26616">
    <property type="entry name" value="CorA-like"/>
    <property type="match status" value="2"/>
</dbReference>
<dbReference type="AlphaFoldDB" id="A0A194XV06"/>
<organism evidence="7 8">
    <name type="scientific">Mollisia scopiformis</name>
    <name type="common">Conifer needle endophyte fungus</name>
    <name type="synonym">Phialocephala scopiformis</name>
    <dbReference type="NCBI Taxonomy" id="149040"/>
    <lineage>
        <taxon>Eukaryota</taxon>
        <taxon>Fungi</taxon>
        <taxon>Dikarya</taxon>
        <taxon>Ascomycota</taxon>
        <taxon>Pezizomycotina</taxon>
        <taxon>Leotiomycetes</taxon>
        <taxon>Helotiales</taxon>
        <taxon>Mollisiaceae</taxon>
        <taxon>Mollisia</taxon>
    </lineage>
</organism>
<evidence type="ECO:0000256" key="5">
    <source>
        <dbReference type="SAM" id="Phobius"/>
    </source>
</evidence>
<keyword evidence="4 5" id="KW-0472">Membrane</keyword>
<evidence type="ECO:0000256" key="3">
    <source>
        <dbReference type="ARBA" id="ARBA00022989"/>
    </source>
</evidence>
<evidence type="ECO:0000256" key="4">
    <source>
        <dbReference type="ARBA" id="ARBA00023136"/>
    </source>
</evidence>
<dbReference type="KEGG" id="psco:LY89DRAFT_185482"/>
<dbReference type="InterPro" id="IPR058257">
    <property type="entry name" value="CorA-like_dom"/>
</dbReference>
<dbReference type="Proteomes" id="UP000070700">
    <property type="component" value="Unassembled WGS sequence"/>
</dbReference>
<gene>
    <name evidence="7" type="ORF">LY89DRAFT_185482</name>
</gene>
<accession>A0A194XV06</accession>
<dbReference type="InterPro" id="IPR045863">
    <property type="entry name" value="CorA_TM1_TM2"/>
</dbReference>